<sequence>MDSISDFGYVPAVIESVIITAGCGQTSSAIEQEYKKLQRKSPRTKRSTVYRIETFINGDEVFVSLQIPKKIKPILHVQAYSF</sequence>
<gene>
    <name evidence="1" type="ORF">SDC9_67357</name>
</gene>
<protein>
    <submittedName>
        <fullName evidence="1">Uncharacterized protein</fullName>
    </submittedName>
</protein>
<reference evidence="1" key="1">
    <citation type="submission" date="2019-08" db="EMBL/GenBank/DDBJ databases">
        <authorList>
            <person name="Kucharzyk K."/>
            <person name="Murdoch R.W."/>
            <person name="Higgins S."/>
            <person name="Loffler F."/>
        </authorList>
    </citation>
    <scope>NUCLEOTIDE SEQUENCE</scope>
</reference>
<dbReference type="AlphaFoldDB" id="A0A644XXU4"/>
<name>A0A644XXU4_9ZZZZ</name>
<evidence type="ECO:0000313" key="1">
    <source>
        <dbReference type="EMBL" id="MPM20919.1"/>
    </source>
</evidence>
<comment type="caution">
    <text evidence="1">The sequence shown here is derived from an EMBL/GenBank/DDBJ whole genome shotgun (WGS) entry which is preliminary data.</text>
</comment>
<proteinExistence type="predicted"/>
<dbReference type="EMBL" id="VSSQ01003483">
    <property type="protein sequence ID" value="MPM20919.1"/>
    <property type="molecule type" value="Genomic_DNA"/>
</dbReference>
<organism evidence="1">
    <name type="scientific">bioreactor metagenome</name>
    <dbReference type="NCBI Taxonomy" id="1076179"/>
    <lineage>
        <taxon>unclassified sequences</taxon>
        <taxon>metagenomes</taxon>
        <taxon>ecological metagenomes</taxon>
    </lineage>
</organism>
<accession>A0A644XXU4</accession>